<evidence type="ECO:0000313" key="5">
    <source>
        <dbReference type="EMBL" id="SEU00836.1"/>
    </source>
</evidence>
<keyword evidence="1" id="KW-0813">Transport</keyword>
<gene>
    <name evidence="5" type="ORF">SAMN02745906_3899</name>
</gene>
<keyword evidence="2" id="KW-0547">Nucleotide-binding</keyword>
<keyword evidence="6" id="KW-1185">Reference proteome</keyword>
<organism evidence="5 6">
    <name type="scientific">Lacrimispora sphenoides JCM 1415</name>
    <dbReference type="NCBI Taxonomy" id="1297793"/>
    <lineage>
        <taxon>Bacteria</taxon>
        <taxon>Bacillati</taxon>
        <taxon>Bacillota</taxon>
        <taxon>Clostridia</taxon>
        <taxon>Lachnospirales</taxon>
        <taxon>Lachnospiraceae</taxon>
        <taxon>Lacrimispora</taxon>
    </lineage>
</organism>
<dbReference type="SMART" id="SM00382">
    <property type="entry name" value="AAA"/>
    <property type="match status" value="1"/>
</dbReference>
<dbReference type="Gene3D" id="3.40.50.300">
    <property type="entry name" value="P-loop containing nucleotide triphosphate hydrolases"/>
    <property type="match status" value="1"/>
</dbReference>
<dbReference type="SUPFAM" id="SSF50331">
    <property type="entry name" value="MOP-like"/>
    <property type="match status" value="1"/>
</dbReference>
<dbReference type="PANTHER" id="PTHR42781">
    <property type="entry name" value="SPERMIDINE/PUTRESCINE IMPORT ATP-BINDING PROTEIN POTA"/>
    <property type="match status" value="1"/>
</dbReference>
<dbReference type="InterPro" id="IPR003593">
    <property type="entry name" value="AAA+_ATPase"/>
</dbReference>
<keyword evidence="3 5" id="KW-0067">ATP-binding</keyword>
<evidence type="ECO:0000256" key="2">
    <source>
        <dbReference type="ARBA" id="ARBA00022741"/>
    </source>
</evidence>
<evidence type="ECO:0000256" key="3">
    <source>
        <dbReference type="ARBA" id="ARBA00022840"/>
    </source>
</evidence>
<name>A0ABY1CFM3_9FIRM</name>
<dbReference type="PANTHER" id="PTHR42781:SF4">
    <property type="entry name" value="SPERMIDINE_PUTRESCINE IMPORT ATP-BINDING PROTEIN POTA"/>
    <property type="match status" value="1"/>
</dbReference>
<proteinExistence type="predicted"/>
<reference evidence="5 6" key="1">
    <citation type="submission" date="2016-10" db="EMBL/GenBank/DDBJ databases">
        <authorList>
            <person name="Varghese N."/>
            <person name="Submissions S."/>
        </authorList>
    </citation>
    <scope>NUCLEOTIDE SEQUENCE [LARGE SCALE GENOMIC DNA]</scope>
    <source>
        <strain evidence="5 6">ATCC 19403</strain>
    </source>
</reference>
<dbReference type="InterPro" id="IPR003439">
    <property type="entry name" value="ABC_transporter-like_ATP-bd"/>
</dbReference>
<feature type="domain" description="ABC transporter" evidence="4">
    <location>
        <begin position="4"/>
        <end position="240"/>
    </location>
</feature>
<dbReference type="GO" id="GO:0005524">
    <property type="term" value="F:ATP binding"/>
    <property type="evidence" value="ECO:0007669"/>
    <property type="project" value="UniProtKB-KW"/>
</dbReference>
<sequence length="354" mass="39529">MSYVRLAGVTKKFGNVTAVSDLNLEIRKGESFSMLGPSGCGKTTTLRMIAGFEDLDEGEIYVGDRLLSSRNKGFYLPPEKRNFGMVFQAFAIWPHMSVYENVAFPLRIKKLSSAEVEKRTKNALEHTNLSDSAKISPMDLSGGGKQRVALARALAINPDVMLLDEPLSSLDPHLREEMRFEIKDLQKEYGFAVIYVTHDQSEAMALSDRILVMKNGVVQQIDSPMKVYHEPVNRFVFSFIGLSNFIDAYVSEGRVKAGAGEFIKYSSAPKTEVIKGGRVVLATRPSEINFIPEGGVPGIVKRKSFLGEMIDYCVDVEGTEIRVQKGRRVQGPNEGEICHMDFLHPHWYEPENPS</sequence>
<dbReference type="InterPro" id="IPR008995">
    <property type="entry name" value="Mo/tungstate-bd_C_term_dom"/>
</dbReference>
<dbReference type="InterPro" id="IPR027417">
    <property type="entry name" value="P-loop_NTPase"/>
</dbReference>
<dbReference type="RefSeq" id="WP_100043250.1">
    <property type="nucleotide sequence ID" value="NZ_LT630003.1"/>
</dbReference>
<dbReference type="Pfam" id="PF00005">
    <property type="entry name" value="ABC_tran"/>
    <property type="match status" value="1"/>
</dbReference>
<dbReference type="InterPro" id="IPR050093">
    <property type="entry name" value="ABC_SmlMolc_Importer"/>
</dbReference>
<protein>
    <submittedName>
        <fullName evidence="5">Iron(III) transport system ATP-binding protein</fullName>
    </submittedName>
</protein>
<dbReference type="EMBL" id="LT630003">
    <property type="protein sequence ID" value="SEU00836.1"/>
    <property type="molecule type" value="Genomic_DNA"/>
</dbReference>
<dbReference type="Gene3D" id="2.40.50.100">
    <property type="match status" value="1"/>
</dbReference>
<evidence type="ECO:0000256" key="1">
    <source>
        <dbReference type="ARBA" id="ARBA00022448"/>
    </source>
</evidence>
<evidence type="ECO:0000313" key="6">
    <source>
        <dbReference type="Proteomes" id="UP000198970"/>
    </source>
</evidence>
<accession>A0ABY1CFM3</accession>
<dbReference type="SUPFAM" id="SSF52540">
    <property type="entry name" value="P-loop containing nucleoside triphosphate hydrolases"/>
    <property type="match status" value="1"/>
</dbReference>
<evidence type="ECO:0000259" key="4">
    <source>
        <dbReference type="PROSITE" id="PS50893"/>
    </source>
</evidence>
<dbReference type="Proteomes" id="UP000198970">
    <property type="component" value="Chromosome I"/>
</dbReference>
<dbReference type="PROSITE" id="PS50893">
    <property type="entry name" value="ABC_TRANSPORTER_2"/>
    <property type="match status" value="1"/>
</dbReference>